<evidence type="ECO:0000313" key="7">
    <source>
        <dbReference type="WBParaSite" id="BXY_1219000.1"/>
    </source>
</evidence>
<dbReference type="WBParaSite" id="BXY_1219000.1">
    <property type="protein sequence ID" value="BXY_1219000.1"/>
    <property type="gene ID" value="BXY_1219000"/>
</dbReference>
<organism evidence="5 7">
    <name type="scientific">Bursaphelenchus xylophilus</name>
    <name type="common">Pinewood nematode worm</name>
    <name type="synonym">Aphelenchoides xylophilus</name>
    <dbReference type="NCBI Taxonomy" id="6326"/>
    <lineage>
        <taxon>Eukaryota</taxon>
        <taxon>Metazoa</taxon>
        <taxon>Ecdysozoa</taxon>
        <taxon>Nematoda</taxon>
        <taxon>Chromadorea</taxon>
        <taxon>Rhabditida</taxon>
        <taxon>Tylenchina</taxon>
        <taxon>Tylenchomorpha</taxon>
        <taxon>Aphelenchoidea</taxon>
        <taxon>Aphelenchoididae</taxon>
        <taxon>Bursaphelenchus</taxon>
    </lineage>
</organism>
<keyword evidence="2" id="KW-0472">Membrane</keyword>
<evidence type="ECO:0000313" key="6">
    <source>
        <dbReference type="Proteomes" id="UP000659654"/>
    </source>
</evidence>
<name>A0A1I7SGM5_BURXY</name>
<keyword evidence="2" id="KW-1133">Transmembrane helix</keyword>
<reference evidence="4" key="2">
    <citation type="submission" date="2020-09" db="EMBL/GenBank/DDBJ databases">
        <authorList>
            <person name="Kikuchi T."/>
        </authorList>
    </citation>
    <scope>NUCLEOTIDE SEQUENCE</scope>
    <source>
        <strain evidence="4">Ka4C1</strain>
    </source>
</reference>
<gene>
    <name evidence="4" type="ORF">BXYJ_LOCUS711</name>
</gene>
<keyword evidence="3" id="KW-0732">Signal</keyword>
<keyword evidence="2" id="KW-0812">Transmembrane</keyword>
<evidence type="ECO:0000313" key="4">
    <source>
        <dbReference type="EMBL" id="CAD5208475.1"/>
    </source>
</evidence>
<dbReference type="Proteomes" id="UP000659654">
    <property type="component" value="Unassembled WGS sequence"/>
</dbReference>
<dbReference type="OrthoDB" id="10645483at2759"/>
<feature type="compositionally biased region" description="Pro residues" evidence="1">
    <location>
        <begin position="35"/>
        <end position="45"/>
    </location>
</feature>
<dbReference type="EMBL" id="CAJFCV020000001">
    <property type="protein sequence ID" value="CAG9081646.1"/>
    <property type="molecule type" value="Genomic_DNA"/>
</dbReference>
<feature type="signal peptide" evidence="3">
    <location>
        <begin position="1"/>
        <end position="24"/>
    </location>
</feature>
<reference evidence="7" key="1">
    <citation type="submission" date="2016-11" db="UniProtKB">
        <authorList>
            <consortium name="WormBaseParasite"/>
        </authorList>
    </citation>
    <scope>IDENTIFICATION</scope>
</reference>
<protein>
    <submittedName>
        <fullName evidence="4">(pine wood nematode) hypothetical protein</fullName>
    </submittedName>
</protein>
<accession>A0A1I7SGM5</accession>
<proteinExistence type="predicted"/>
<feature type="region of interest" description="Disordered" evidence="1">
    <location>
        <begin position="24"/>
        <end position="87"/>
    </location>
</feature>
<dbReference type="Proteomes" id="UP000582659">
    <property type="component" value="Unassembled WGS sequence"/>
</dbReference>
<feature type="chain" id="PRO_5035399903" evidence="3">
    <location>
        <begin position="25"/>
        <end position="188"/>
    </location>
</feature>
<evidence type="ECO:0000256" key="2">
    <source>
        <dbReference type="SAM" id="Phobius"/>
    </source>
</evidence>
<feature type="compositionally biased region" description="Low complexity" evidence="1">
    <location>
        <begin position="62"/>
        <end position="77"/>
    </location>
</feature>
<dbReference type="AlphaFoldDB" id="A0A1I7SGM5"/>
<keyword evidence="6" id="KW-1185">Reference proteome</keyword>
<evidence type="ECO:0000256" key="1">
    <source>
        <dbReference type="SAM" id="MobiDB-lite"/>
    </source>
</evidence>
<evidence type="ECO:0000313" key="5">
    <source>
        <dbReference type="Proteomes" id="UP000095284"/>
    </source>
</evidence>
<dbReference type="EMBL" id="CAJFDI010000001">
    <property type="protein sequence ID" value="CAD5208475.1"/>
    <property type="molecule type" value="Genomic_DNA"/>
</dbReference>
<dbReference type="Proteomes" id="UP000095284">
    <property type="component" value="Unplaced"/>
</dbReference>
<feature type="transmembrane region" description="Helical" evidence="2">
    <location>
        <begin position="108"/>
        <end position="130"/>
    </location>
</feature>
<sequence length="188" mass="20399">MRSVAFSEYLIFSLLLIQELPSASQNAPTTSSSPPVIPTTAPPQPTTVSEVTDAPTEPSVPHTGTSSRTTRHTGSTTPYDNISDATTAWTEPTTTSEYVTHDGRIGQAILVLLSCLGITLGAVNMIFAWLMHTLRVRSVVEKLELADKRMGKRAFSDEILGLLQSIGFDANKYEAEASAYISQFNSQY</sequence>
<evidence type="ECO:0000256" key="3">
    <source>
        <dbReference type="SAM" id="SignalP"/>
    </source>
</evidence>